<keyword evidence="6" id="KW-1185">Reference proteome</keyword>
<reference evidence="5 6" key="1">
    <citation type="journal article" date="2019" name="PLoS Biol.">
        <title>Sex chromosomes control vertical transmission of feminizing Wolbachia symbionts in an isopod.</title>
        <authorList>
            <person name="Becking T."/>
            <person name="Chebbi M.A."/>
            <person name="Giraud I."/>
            <person name="Moumen B."/>
            <person name="Laverre T."/>
            <person name="Caubet Y."/>
            <person name="Peccoud J."/>
            <person name="Gilbert C."/>
            <person name="Cordaux R."/>
        </authorList>
    </citation>
    <scope>NUCLEOTIDE SEQUENCE [LARGE SCALE GENOMIC DNA]</scope>
    <source>
        <strain evidence="5">ANa2</strain>
        <tissue evidence="5">Whole body excluding digestive tract and cuticle</tissue>
    </source>
</reference>
<proteinExistence type="predicted"/>
<sequence length="270" mass="30178">MIVINSSVVKTMSYSRLKILPKPQGPFPTGCIDFMHGRSKEGTLLRLFYPTQKDQVAEEHLTPWFPGYEYTKGLSRFLSSSLPRFYESMLNWSTKDAQIPSHYGAPLAQGKFPLIVFSHGLIGHRIMYSTICNDLASHGFVVAALEHRDESACATFTLSDSGEKVYIHYKTPDKNKKEYPLRHEQVEIRAKECIAALNVLENLANGSIEDNDLPSPLPVKDFEGKIDTSQPILAGHSFGAAATILALSKDSRFKIGLALDPWMFPFEGRP</sequence>
<dbReference type="PIRSF" id="PIRSF018169">
    <property type="entry name" value="PAF_acetylhydrolase"/>
    <property type="match status" value="1"/>
</dbReference>
<evidence type="ECO:0000313" key="5">
    <source>
        <dbReference type="EMBL" id="KAB7507339.1"/>
    </source>
</evidence>
<keyword evidence="2 5" id="KW-0378">Hydrolase</keyword>
<dbReference type="InterPro" id="IPR029058">
    <property type="entry name" value="AB_hydrolase_fold"/>
</dbReference>
<dbReference type="GO" id="GO:0016042">
    <property type="term" value="P:lipid catabolic process"/>
    <property type="evidence" value="ECO:0007669"/>
    <property type="project" value="UniProtKB-KW"/>
</dbReference>
<keyword evidence="4" id="KW-0443">Lipid metabolism</keyword>
<evidence type="ECO:0000256" key="3">
    <source>
        <dbReference type="ARBA" id="ARBA00022963"/>
    </source>
</evidence>
<dbReference type="EMBL" id="SEYY01000407">
    <property type="protein sequence ID" value="KAB7507339.1"/>
    <property type="molecule type" value="Genomic_DNA"/>
</dbReference>
<dbReference type="Pfam" id="PF03403">
    <property type="entry name" value="PAF-AH_p_II"/>
    <property type="match status" value="1"/>
</dbReference>
<dbReference type="Gene3D" id="3.40.50.1820">
    <property type="entry name" value="alpha/beta hydrolase"/>
    <property type="match status" value="1"/>
</dbReference>
<accession>A0A5N5TMH2</accession>
<evidence type="ECO:0000256" key="2">
    <source>
        <dbReference type="ARBA" id="ARBA00022801"/>
    </source>
</evidence>
<dbReference type="PANTHER" id="PTHR10272:SF0">
    <property type="entry name" value="PLATELET-ACTIVATING FACTOR ACETYLHYDROLASE"/>
    <property type="match status" value="1"/>
</dbReference>
<name>A0A5N5TMH2_9CRUS</name>
<dbReference type="OrthoDB" id="2363873at2759"/>
<protein>
    <recommendedName>
        <fullName evidence="1">1-alkyl-2-acetylglycerophosphocholine esterase</fullName>
        <ecNumber evidence="1">3.1.1.47</ecNumber>
    </recommendedName>
</protein>
<comment type="caution">
    <text evidence="5">The sequence shown here is derived from an EMBL/GenBank/DDBJ whole genome shotgun (WGS) entry which is preliminary data.</text>
</comment>
<dbReference type="InterPro" id="IPR016715">
    <property type="entry name" value="PAF_acetylhydro_eukaryote"/>
</dbReference>
<dbReference type="EC" id="3.1.1.47" evidence="1"/>
<organism evidence="5 6">
    <name type="scientific">Armadillidium nasatum</name>
    <dbReference type="NCBI Taxonomy" id="96803"/>
    <lineage>
        <taxon>Eukaryota</taxon>
        <taxon>Metazoa</taxon>
        <taxon>Ecdysozoa</taxon>
        <taxon>Arthropoda</taxon>
        <taxon>Crustacea</taxon>
        <taxon>Multicrustacea</taxon>
        <taxon>Malacostraca</taxon>
        <taxon>Eumalacostraca</taxon>
        <taxon>Peracarida</taxon>
        <taxon>Isopoda</taxon>
        <taxon>Oniscidea</taxon>
        <taxon>Crinocheta</taxon>
        <taxon>Armadillidiidae</taxon>
        <taxon>Armadillidium</taxon>
    </lineage>
</organism>
<dbReference type="Proteomes" id="UP000326759">
    <property type="component" value="Unassembled WGS sequence"/>
</dbReference>
<dbReference type="AlphaFoldDB" id="A0A5N5TMH2"/>
<keyword evidence="3" id="KW-0442">Lipid degradation</keyword>
<evidence type="ECO:0000313" key="6">
    <source>
        <dbReference type="Proteomes" id="UP000326759"/>
    </source>
</evidence>
<gene>
    <name evidence="5" type="primary">Pafah2</name>
    <name evidence="5" type="ORF">Anas_09259</name>
</gene>
<evidence type="ECO:0000256" key="4">
    <source>
        <dbReference type="ARBA" id="ARBA00023098"/>
    </source>
</evidence>
<dbReference type="PANTHER" id="PTHR10272">
    <property type="entry name" value="PLATELET-ACTIVATING FACTOR ACETYLHYDROLASE"/>
    <property type="match status" value="1"/>
</dbReference>
<dbReference type="GO" id="GO:0003847">
    <property type="term" value="F:1-alkyl-2-acetylglycerophosphocholine esterase activity"/>
    <property type="evidence" value="ECO:0007669"/>
    <property type="project" value="UniProtKB-EC"/>
</dbReference>
<evidence type="ECO:0000256" key="1">
    <source>
        <dbReference type="ARBA" id="ARBA00013201"/>
    </source>
</evidence>
<dbReference type="SUPFAM" id="SSF53474">
    <property type="entry name" value="alpha/beta-Hydrolases"/>
    <property type="match status" value="1"/>
</dbReference>